<proteinExistence type="predicted"/>
<dbReference type="Proteomes" id="UP000245626">
    <property type="component" value="Unassembled WGS sequence"/>
</dbReference>
<accession>A0ACD0P2D9</accession>
<evidence type="ECO:0000313" key="2">
    <source>
        <dbReference type="Proteomes" id="UP000245626"/>
    </source>
</evidence>
<organism evidence="1 2">
    <name type="scientific">Violaceomyces palustris</name>
    <dbReference type="NCBI Taxonomy" id="1673888"/>
    <lineage>
        <taxon>Eukaryota</taxon>
        <taxon>Fungi</taxon>
        <taxon>Dikarya</taxon>
        <taxon>Basidiomycota</taxon>
        <taxon>Ustilaginomycotina</taxon>
        <taxon>Ustilaginomycetes</taxon>
        <taxon>Violaceomycetales</taxon>
        <taxon>Violaceomycetaceae</taxon>
        <taxon>Violaceomyces</taxon>
    </lineage>
</organism>
<protein>
    <submittedName>
        <fullName evidence="1">Uncharacterized protein</fullName>
    </submittedName>
</protein>
<dbReference type="EMBL" id="KZ819785">
    <property type="protein sequence ID" value="PWN52313.1"/>
    <property type="molecule type" value="Genomic_DNA"/>
</dbReference>
<name>A0ACD0P2D9_9BASI</name>
<evidence type="ECO:0000313" key="1">
    <source>
        <dbReference type="EMBL" id="PWN52313.1"/>
    </source>
</evidence>
<gene>
    <name evidence="1" type="ORF">IE53DRAFT_7334</name>
</gene>
<sequence length="134" mass="15201">MYNTGVERDEKVGGGDEVRKHENIREGRGRVFDGPESPEGTSALMPSFSFLFFVSLLFFIYLFPLAWLPSQQTNRDPSCFLPPQETLLSPALPRSLTIRSLLLEPTRFKIWLGLGNFEGRGPGGEREREREKLA</sequence>
<reference evidence="1 2" key="1">
    <citation type="journal article" date="2018" name="Mol. Biol. Evol.">
        <title>Broad Genomic Sampling Reveals a Smut Pathogenic Ancestry of the Fungal Clade Ustilaginomycotina.</title>
        <authorList>
            <person name="Kijpornyongpan T."/>
            <person name="Mondo S.J."/>
            <person name="Barry K."/>
            <person name="Sandor L."/>
            <person name="Lee J."/>
            <person name="Lipzen A."/>
            <person name="Pangilinan J."/>
            <person name="LaButti K."/>
            <person name="Hainaut M."/>
            <person name="Henrissat B."/>
            <person name="Grigoriev I.V."/>
            <person name="Spatafora J.W."/>
            <person name="Aime M.C."/>
        </authorList>
    </citation>
    <scope>NUCLEOTIDE SEQUENCE [LARGE SCALE GENOMIC DNA]</scope>
    <source>
        <strain evidence="1 2">SA 807</strain>
    </source>
</reference>
<keyword evidence="2" id="KW-1185">Reference proteome</keyword>